<dbReference type="GO" id="GO:0043161">
    <property type="term" value="P:proteasome-mediated ubiquitin-dependent protein catabolic process"/>
    <property type="evidence" value="ECO:0007669"/>
    <property type="project" value="TreeGrafter"/>
</dbReference>
<dbReference type="Gene3D" id="3.10.20.870">
    <property type="entry name" value="PFU (PLAA family ubiquitin binding), C-terminal domain"/>
    <property type="match status" value="1"/>
</dbReference>
<dbReference type="InterPro" id="IPR019775">
    <property type="entry name" value="WD40_repeat_CS"/>
</dbReference>
<evidence type="ECO:0000256" key="1">
    <source>
        <dbReference type="ARBA" id="ARBA00004496"/>
    </source>
</evidence>
<dbReference type="GO" id="GO:0005737">
    <property type="term" value="C:cytoplasm"/>
    <property type="evidence" value="ECO:0007669"/>
    <property type="project" value="UniProtKB-SubCell"/>
</dbReference>
<dbReference type="PROSITE" id="PS00678">
    <property type="entry name" value="WD_REPEATS_1"/>
    <property type="match status" value="1"/>
</dbReference>
<dbReference type="Gene3D" id="2.130.10.10">
    <property type="entry name" value="YVTN repeat-like/Quinoprotein amine dehydrogenase"/>
    <property type="match status" value="1"/>
</dbReference>
<evidence type="ECO:0000313" key="8">
    <source>
        <dbReference type="EMBL" id="KAJ0397384.1"/>
    </source>
</evidence>
<sequence length="786" mass="84197">MTDGEFRLSCELQGHDGAIRAIAALPNELLVTGAMDTAVLSWMRDTQSSEPGAYLELTTARIYGHEHWVTALLPLPAGVVADAPTGGFVTGSMDKGVRIFDLDGKLVAHLRGHEGGVISLGLTHDQRYLLSGSWDGTARVWDLSTQQCVQVLSGHENGVCVLGLPDGTVVTGSTGRQVGNAVVDFQLRFWGKDWTLAKTVRDHAGPIRQLALLPSIGFVSCSNDGSIRVRTLDGDVVAQMDHPLNAEGKPGFVLGVAVLPDERIVSASEDCTARVWRADGSLQQTIEHPGGLWCVAALPNGDIVTGCDDKTARVFTTDATRASRAAEDKLVAAVEAARLTRARGPSGVEIERLPDYAQRSRVVGKSDGQIQMFRNGSKAWACQWSAPSKTWVDIGEVTGTGSGGVVDGKAYDMVIPVEIDQPGGAGVRRLEIGYNQGDNPFMVAQEFINRHMLDQNYLREIADYITQRSSEYQPPVIGSDSAPFASSSSDVASSTAATAGPKFKYFPVASYNTFETTKIAKLMTTVRQFNAQVAGDVQLNASELEALERTAKTVQDTAFYHSSSFSATETGVLRAAIARWPATHVFPLLDLLRLVLVHPQGPTALGGAAALESLVTRCLTLAADGSTADVPMATRMLALRVIANTFFQETARPSVVAKKHEVVAQLRAFLPYRQKTVALSLATLLLNLSRLGVDRPELLTTEDRVTIGSVAMELLNGAASLEELGEDTVLRALVSVGTVASNGEHDVLDAMAALLNVFLSSKSHEMKTPSVQECVEELTQCLGMMI</sequence>
<dbReference type="Pfam" id="PF08324">
    <property type="entry name" value="PUL"/>
    <property type="match status" value="1"/>
</dbReference>
<dbReference type="PANTHER" id="PTHR19849">
    <property type="entry name" value="PHOSPHOLIPASE A-2-ACTIVATING PROTEIN"/>
    <property type="match status" value="1"/>
</dbReference>
<keyword evidence="3 5" id="KW-0853">WD repeat</keyword>
<dbReference type="InterPro" id="IPR038122">
    <property type="entry name" value="PFU_sf"/>
</dbReference>
<dbReference type="Pfam" id="PF00400">
    <property type="entry name" value="WD40"/>
    <property type="match status" value="5"/>
</dbReference>
<dbReference type="InterPro" id="IPR015155">
    <property type="entry name" value="PFU"/>
</dbReference>
<dbReference type="Proteomes" id="UP001209570">
    <property type="component" value="Unassembled WGS sequence"/>
</dbReference>
<dbReference type="EMBL" id="JAKCXM010000255">
    <property type="protein sequence ID" value="KAJ0397384.1"/>
    <property type="molecule type" value="Genomic_DNA"/>
</dbReference>
<name>A0AAD5LF74_PYTIN</name>
<organism evidence="8 9">
    <name type="scientific">Pythium insidiosum</name>
    <name type="common">Pythiosis disease agent</name>
    <dbReference type="NCBI Taxonomy" id="114742"/>
    <lineage>
        <taxon>Eukaryota</taxon>
        <taxon>Sar</taxon>
        <taxon>Stramenopiles</taxon>
        <taxon>Oomycota</taxon>
        <taxon>Peronosporomycetes</taxon>
        <taxon>Pythiales</taxon>
        <taxon>Pythiaceae</taxon>
        <taxon>Pythium</taxon>
    </lineage>
</organism>
<dbReference type="SMART" id="SM00320">
    <property type="entry name" value="WD40"/>
    <property type="match status" value="7"/>
</dbReference>
<dbReference type="Pfam" id="PF09070">
    <property type="entry name" value="PFU"/>
    <property type="match status" value="1"/>
</dbReference>
<evidence type="ECO:0000259" key="7">
    <source>
        <dbReference type="PROSITE" id="PS51396"/>
    </source>
</evidence>
<feature type="domain" description="PFU" evidence="6">
    <location>
        <begin position="383"/>
        <end position="479"/>
    </location>
</feature>
<dbReference type="PROSITE" id="PS51396">
    <property type="entry name" value="PUL"/>
    <property type="match status" value="1"/>
</dbReference>
<keyword evidence="4" id="KW-0677">Repeat</keyword>
<evidence type="ECO:0008006" key="10">
    <source>
        <dbReference type="Google" id="ProtNLM"/>
    </source>
</evidence>
<dbReference type="InterPro" id="IPR001680">
    <property type="entry name" value="WD40_rpt"/>
</dbReference>
<feature type="repeat" description="WD" evidence="5">
    <location>
        <begin position="110"/>
        <end position="151"/>
    </location>
</feature>
<dbReference type="SUPFAM" id="SSF50978">
    <property type="entry name" value="WD40 repeat-like"/>
    <property type="match status" value="1"/>
</dbReference>
<evidence type="ECO:0000313" key="9">
    <source>
        <dbReference type="Proteomes" id="UP001209570"/>
    </source>
</evidence>
<dbReference type="PROSITE" id="PS50294">
    <property type="entry name" value="WD_REPEATS_REGION"/>
    <property type="match status" value="1"/>
</dbReference>
<dbReference type="PROSITE" id="PS50082">
    <property type="entry name" value="WD_REPEATS_2"/>
    <property type="match status" value="2"/>
</dbReference>
<feature type="repeat" description="WD" evidence="5">
    <location>
        <begin position="12"/>
        <end position="42"/>
    </location>
</feature>
<reference evidence="8" key="1">
    <citation type="submission" date="2021-12" db="EMBL/GenBank/DDBJ databases">
        <title>Prjna785345.</title>
        <authorList>
            <person name="Rujirawat T."/>
            <person name="Krajaejun T."/>
        </authorList>
    </citation>
    <scope>NUCLEOTIDE SEQUENCE</scope>
    <source>
        <strain evidence="8">Pi057C3</strain>
    </source>
</reference>
<comment type="subcellular location">
    <subcellularLocation>
        <location evidence="1">Cytoplasm</location>
    </subcellularLocation>
</comment>
<dbReference type="GO" id="GO:0005634">
    <property type="term" value="C:nucleus"/>
    <property type="evidence" value="ECO:0007669"/>
    <property type="project" value="TreeGrafter"/>
</dbReference>
<dbReference type="Gene3D" id="1.25.10.10">
    <property type="entry name" value="Leucine-rich Repeat Variant"/>
    <property type="match status" value="1"/>
</dbReference>
<dbReference type="GO" id="GO:0043130">
    <property type="term" value="F:ubiquitin binding"/>
    <property type="evidence" value="ECO:0007669"/>
    <property type="project" value="TreeGrafter"/>
</dbReference>
<evidence type="ECO:0000256" key="4">
    <source>
        <dbReference type="ARBA" id="ARBA00022737"/>
    </source>
</evidence>
<evidence type="ECO:0000256" key="5">
    <source>
        <dbReference type="PROSITE-ProRule" id="PRU00221"/>
    </source>
</evidence>
<keyword evidence="2" id="KW-0963">Cytoplasm</keyword>
<evidence type="ECO:0000259" key="6">
    <source>
        <dbReference type="PROSITE" id="PS51394"/>
    </source>
</evidence>
<accession>A0AAD5LF74</accession>
<evidence type="ECO:0000256" key="3">
    <source>
        <dbReference type="ARBA" id="ARBA00022574"/>
    </source>
</evidence>
<dbReference type="PANTHER" id="PTHR19849:SF0">
    <property type="entry name" value="PHOSPHOLIPASE A-2-ACTIVATING PROTEIN"/>
    <property type="match status" value="1"/>
</dbReference>
<feature type="domain" description="PUL" evidence="7">
    <location>
        <begin position="504"/>
        <end position="781"/>
    </location>
</feature>
<dbReference type="InterPro" id="IPR011989">
    <property type="entry name" value="ARM-like"/>
</dbReference>
<dbReference type="GO" id="GO:0010992">
    <property type="term" value="P:ubiquitin recycling"/>
    <property type="evidence" value="ECO:0007669"/>
    <property type="project" value="TreeGrafter"/>
</dbReference>
<dbReference type="InterPro" id="IPR015943">
    <property type="entry name" value="WD40/YVTN_repeat-like_dom_sf"/>
</dbReference>
<proteinExistence type="predicted"/>
<comment type="caution">
    <text evidence="8">The sequence shown here is derived from an EMBL/GenBank/DDBJ whole genome shotgun (WGS) entry which is preliminary data.</text>
</comment>
<gene>
    <name evidence="8" type="ORF">P43SY_008215</name>
</gene>
<dbReference type="PROSITE" id="PS51394">
    <property type="entry name" value="PFU"/>
    <property type="match status" value="1"/>
</dbReference>
<keyword evidence="9" id="KW-1185">Reference proteome</keyword>
<dbReference type="InterPro" id="IPR013535">
    <property type="entry name" value="PUL_dom"/>
</dbReference>
<dbReference type="AlphaFoldDB" id="A0AAD5LF74"/>
<dbReference type="InterPro" id="IPR036322">
    <property type="entry name" value="WD40_repeat_dom_sf"/>
</dbReference>
<dbReference type="CDD" id="cd00200">
    <property type="entry name" value="WD40"/>
    <property type="match status" value="1"/>
</dbReference>
<evidence type="ECO:0000256" key="2">
    <source>
        <dbReference type="ARBA" id="ARBA00022490"/>
    </source>
</evidence>
<protein>
    <recommendedName>
        <fullName evidence="10">Phospholipase A-2-activating protein</fullName>
    </recommendedName>
</protein>